<dbReference type="AlphaFoldDB" id="A0A0D0EJ04"/>
<dbReference type="SUPFAM" id="SSF52821">
    <property type="entry name" value="Rhodanese/Cell cycle control phosphatase"/>
    <property type="match status" value="1"/>
</dbReference>
<dbReference type="Pfam" id="PF00581">
    <property type="entry name" value="Rhodanese"/>
    <property type="match status" value="1"/>
</dbReference>
<comment type="catalytic activity">
    <reaction evidence="4">
        <text>uridine(34) in tRNA + AH2 + O2 = 5-hydroxyuridine(34) in tRNA + A + H2O</text>
        <dbReference type="Rhea" id="RHEA:64224"/>
        <dbReference type="Rhea" id="RHEA-COMP:11727"/>
        <dbReference type="Rhea" id="RHEA-COMP:13381"/>
        <dbReference type="ChEBI" id="CHEBI:13193"/>
        <dbReference type="ChEBI" id="CHEBI:15377"/>
        <dbReference type="ChEBI" id="CHEBI:15379"/>
        <dbReference type="ChEBI" id="CHEBI:17499"/>
        <dbReference type="ChEBI" id="CHEBI:65315"/>
        <dbReference type="ChEBI" id="CHEBI:136877"/>
    </reaction>
</comment>
<dbReference type="OrthoDB" id="9778326at2"/>
<dbReference type="Proteomes" id="UP000032061">
    <property type="component" value="Unassembled WGS sequence"/>
</dbReference>
<evidence type="ECO:0000256" key="3">
    <source>
        <dbReference type="ARBA" id="ARBA00045625"/>
    </source>
</evidence>
<dbReference type="GO" id="GO:0006400">
    <property type="term" value="P:tRNA modification"/>
    <property type="evidence" value="ECO:0007669"/>
    <property type="project" value="UniProtKB-UniRule"/>
</dbReference>
<evidence type="ECO:0000256" key="1">
    <source>
        <dbReference type="ARBA" id="ARBA00022694"/>
    </source>
</evidence>
<dbReference type="InterPro" id="IPR001763">
    <property type="entry name" value="Rhodanese-like_dom"/>
</dbReference>
<comment type="similarity">
    <text evidence="4">Belongs to the TrhO family.</text>
</comment>
<feature type="domain" description="Rhodanese" evidence="5">
    <location>
        <begin position="144"/>
        <end position="235"/>
    </location>
</feature>
<reference evidence="7 9" key="2">
    <citation type="submission" date="2016-11" db="EMBL/GenBank/DDBJ databases">
        <title>Whole genomes of Flavobacteriaceae.</title>
        <authorList>
            <person name="Stine C."/>
            <person name="Li C."/>
            <person name="Tadesse D."/>
        </authorList>
    </citation>
    <scope>NUCLEOTIDE SEQUENCE [LARGE SCALE GENOMIC DNA]</scope>
    <source>
        <strain evidence="7 9">ATCC 51468</strain>
    </source>
</reference>
<dbReference type="NCBIfam" id="NF001133">
    <property type="entry name" value="PRK00142.1-1"/>
    <property type="match status" value="1"/>
</dbReference>
<dbReference type="InterPro" id="IPR036873">
    <property type="entry name" value="Rhodanese-like_dom_sf"/>
</dbReference>
<dbReference type="RefSeq" id="WP_041520374.1">
    <property type="nucleotide sequence ID" value="NZ_JPRK01000027.1"/>
</dbReference>
<dbReference type="EC" id="1.14.-.-" evidence="4"/>
<protein>
    <recommendedName>
        <fullName evidence="4">tRNA uridine(34) hydroxylase</fullName>
        <ecNumber evidence="4">1.14.-.-</ecNumber>
    </recommendedName>
    <alternativeName>
        <fullName evidence="4">tRNA hydroxylation protein O</fullName>
    </alternativeName>
</protein>
<comment type="function">
    <text evidence="3">Catalyzes oxygen-dependent 5-hydroxyuridine (ho5U) modification at position 34 in tRNAs, the first step in 5-carboxymethoxyuridine (cmo5U) biosynthesis. May be part of an alternate pathway, which is able to bypass cmo5U biogenesis in a subset of tRNAs under aerobic conditions.</text>
</comment>
<dbReference type="GO" id="GO:0016740">
    <property type="term" value="F:transferase activity"/>
    <property type="evidence" value="ECO:0007669"/>
    <property type="project" value="UniProtKB-KW"/>
</dbReference>
<keyword evidence="2 4" id="KW-0560">Oxidoreductase</keyword>
<evidence type="ECO:0000256" key="2">
    <source>
        <dbReference type="ARBA" id="ARBA00023002"/>
    </source>
</evidence>
<gene>
    <name evidence="4" type="primary">trhO</name>
    <name evidence="7" type="ORF">B0A73_11345</name>
    <name evidence="6" type="ORF">IW18_22085</name>
</gene>
<organism evidence="6 8">
    <name type="scientific">Flavobacterium hibernum</name>
    <dbReference type="NCBI Taxonomy" id="37752"/>
    <lineage>
        <taxon>Bacteria</taxon>
        <taxon>Pseudomonadati</taxon>
        <taxon>Bacteroidota</taxon>
        <taxon>Flavobacteriia</taxon>
        <taxon>Flavobacteriales</taxon>
        <taxon>Flavobacteriaceae</taxon>
        <taxon>Flavobacterium</taxon>
    </lineage>
</organism>
<accession>A0A0D0EJ04</accession>
<sequence length="452" mass="51192">MQLYNTLSAEERAIMIDDAGKQRLTLSFYAYAKIQDPKKFRDDLFVAWNALDALGRIYVANEGINAQMSIPEENLEAFRTTLEAYDFMKGIRLNEAVEHDDHSFLKLTIKVRHKIVADGLNDETFDVTDIGVHLKAKEFNEILEDPNTIVVDFRNHYESEVGHFKNAITPDVETFRESLPIINEQLQNHKEDKNLVMYCTGGIRCEKASAYFKHQGFKNVFQLEGGIINYAKQIEAEGIESKFIGKNFVFDNRLGERITEDIISQCHQCGKPCDNHTNCENDGCHLLFIQCDECKAAMENCCSTECLEVIHMPLVDQVRLRTGKQVGNKVFRKGKSDSLKFKHSGELPNAALGTAEKPADIRQKIKVKKALLGKAEHYYVKAQVGQFTVENQEVNVGDKILISGPTTGEQELVLDKMIVDGVETATAKIGDKVTFEVPFRIRLSDKIYKILE</sequence>
<dbReference type="EMBL" id="JPRK01000027">
    <property type="protein sequence ID" value="KIO50645.1"/>
    <property type="molecule type" value="Genomic_DNA"/>
</dbReference>
<dbReference type="SMART" id="SM00450">
    <property type="entry name" value="RHOD"/>
    <property type="match status" value="1"/>
</dbReference>
<name>A0A0D0EJ04_9FLAO</name>
<dbReference type="Pfam" id="PF17773">
    <property type="entry name" value="UPF0176_N"/>
    <property type="match status" value="1"/>
</dbReference>
<evidence type="ECO:0000313" key="9">
    <source>
        <dbReference type="Proteomes" id="UP000198302"/>
    </source>
</evidence>
<keyword evidence="9" id="KW-1185">Reference proteome</keyword>
<dbReference type="EMBL" id="MUGX01000012">
    <property type="protein sequence ID" value="OXA87512.1"/>
    <property type="molecule type" value="Genomic_DNA"/>
</dbReference>
<proteinExistence type="inferred from homology"/>
<evidence type="ECO:0000313" key="6">
    <source>
        <dbReference type="EMBL" id="KIO50645.1"/>
    </source>
</evidence>
<dbReference type="PANTHER" id="PTHR43846:SF1">
    <property type="entry name" value="TRNA URIDINE(34) HYDROXYLASE"/>
    <property type="match status" value="1"/>
</dbReference>
<dbReference type="PANTHER" id="PTHR43846">
    <property type="entry name" value="UPF0176 PROTEIN YCEA"/>
    <property type="match status" value="1"/>
</dbReference>
<dbReference type="HAMAP" id="MF_00469">
    <property type="entry name" value="TrhO"/>
    <property type="match status" value="1"/>
</dbReference>
<dbReference type="CDD" id="cd01518">
    <property type="entry name" value="RHOD_YceA"/>
    <property type="match status" value="1"/>
</dbReference>
<dbReference type="NCBIfam" id="NF001135">
    <property type="entry name" value="PRK00142.1-3"/>
    <property type="match status" value="1"/>
</dbReference>
<evidence type="ECO:0000313" key="7">
    <source>
        <dbReference type="EMBL" id="OXA87512.1"/>
    </source>
</evidence>
<dbReference type="InterPro" id="IPR040503">
    <property type="entry name" value="TRHO_N"/>
</dbReference>
<dbReference type="Pfam" id="PF12368">
    <property type="entry name" value="Rhodanese_C"/>
    <property type="match status" value="1"/>
</dbReference>
<dbReference type="GO" id="GO:0016705">
    <property type="term" value="F:oxidoreductase activity, acting on paired donors, with incorporation or reduction of molecular oxygen"/>
    <property type="evidence" value="ECO:0007669"/>
    <property type="project" value="UniProtKB-UniRule"/>
</dbReference>
<keyword evidence="1 4" id="KW-0819">tRNA processing</keyword>
<evidence type="ECO:0000259" key="5">
    <source>
        <dbReference type="PROSITE" id="PS50206"/>
    </source>
</evidence>
<dbReference type="Gene3D" id="3.40.250.10">
    <property type="entry name" value="Rhodanese-like domain"/>
    <property type="match status" value="1"/>
</dbReference>
<dbReference type="InterPro" id="IPR020936">
    <property type="entry name" value="TrhO"/>
</dbReference>
<dbReference type="Proteomes" id="UP000198302">
    <property type="component" value="Unassembled WGS sequence"/>
</dbReference>
<keyword evidence="6" id="KW-0808">Transferase</keyword>
<evidence type="ECO:0000256" key="4">
    <source>
        <dbReference type="HAMAP-Rule" id="MF_00469"/>
    </source>
</evidence>
<dbReference type="PROSITE" id="PS50206">
    <property type="entry name" value="RHODANESE_3"/>
    <property type="match status" value="1"/>
</dbReference>
<reference evidence="6 8" key="1">
    <citation type="submission" date="2015-01" db="EMBL/GenBank/DDBJ databases">
        <title>Genome of Flavobacterium hibernum DSM 12611.</title>
        <authorList>
            <person name="Stropko S.J."/>
            <person name="Pipes S.E."/>
            <person name="Newman J.D."/>
        </authorList>
    </citation>
    <scope>NUCLEOTIDE SEQUENCE [LARGE SCALE GENOMIC DNA]</scope>
    <source>
        <strain evidence="6 8">DSM 12611</strain>
    </source>
</reference>
<comment type="caution">
    <text evidence="6">The sequence shown here is derived from an EMBL/GenBank/DDBJ whole genome shotgun (WGS) entry which is preliminary data.</text>
</comment>
<dbReference type="InterPro" id="IPR022111">
    <property type="entry name" value="Rhodanese_C"/>
</dbReference>
<dbReference type="Gene3D" id="3.30.70.100">
    <property type="match status" value="1"/>
</dbReference>
<evidence type="ECO:0000313" key="8">
    <source>
        <dbReference type="Proteomes" id="UP000032061"/>
    </source>
</evidence>